<dbReference type="InterPro" id="IPR037401">
    <property type="entry name" value="SnoaL-like"/>
</dbReference>
<evidence type="ECO:0000256" key="1">
    <source>
        <dbReference type="SAM" id="MobiDB-lite"/>
    </source>
</evidence>
<dbReference type="OMA" id="CHHHTIP"/>
<dbReference type="Gene3D" id="3.10.450.50">
    <property type="match status" value="1"/>
</dbReference>
<dbReference type="InterPro" id="IPR032710">
    <property type="entry name" value="NTF2-like_dom_sf"/>
</dbReference>
<dbReference type="PANTHER" id="PTHR34957:SF1">
    <property type="entry name" value="NUCLEAR TRANSPORT FACTOR 2 (NTF2) FAMILY PROTEIN"/>
    <property type="match status" value="1"/>
</dbReference>
<dbReference type="Proteomes" id="UP000243459">
    <property type="component" value="Chromosome 10"/>
</dbReference>
<feature type="domain" description="SnoaL-like" evidence="2">
    <location>
        <begin position="132"/>
        <end position="239"/>
    </location>
</feature>
<sequence>MAASATAVTSAAFSTKYPPRSDASLLRRSKPAPPSSFTAAGHAAPGLGRISAATPVFFRPVLKRLLQTRSPSWIPKVKSGEAEGHPSTEGLILDEQTLQHDLEIAIKEEDYALAAKLRDNLRLLQEDSKTSVLAANSKFYHAFRNGDLAAMQSIWAKGDNVYVVHPGASRISGYELVIGSWEFVLGADYEFPIQIELKDVEVHVRGDFGYITCLEVVKTKGSSWGKQIATNVFERVDGQCLKSSHKPENSLSKERPGFYNIEAEDKRHKAKKEKTIRNGEYADVAIVEGSCHHHTIPKKLR</sequence>
<dbReference type="Gramene" id="ONK56221">
    <property type="protein sequence ID" value="ONK56221"/>
    <property type="gene ID" value="A4U43_C10F5370"/>
</dbReference>
<dbReference type="PANTHER" id="PTHR34957">
    <property type="entry name" value="NUCLEAR TRANSPORT FACTOR 2 (NTF2) FAMILY PROTEIN"/>
    <property type="match status" value="1"/>
</dbReference>
<dbReference type="Pfam" id="PF13474">
    <property type="entry name" value="SnoaL_3"/>
    <property type="match status" value="1"/>
</dbReference>
<keyword evidence="4" id="KW-1185">Reference proteome</keyword>
<protein>
    <recommendedName>
        <fullName evidence="2">SnoaL-like domain-containing protein</fullName>
    </recommendedName>
</protein>
<dbReference type="EMBL" id="CM007390">
    <property type="protein sequence ID" value="ONK56221.1"/>
    <property type="molecule type" value="Genomic_DNA"/>
</dbReference>
<organism evidence="3 4">
    <name type="scientific">Asparagus officinalis</name>
    <name type="common">Garden asparagus</name>
    <dbReference type="NCBI Taxonomy" id="4686"/>
    <lineage>
        <taxon>Eukaryota</taxon>
        <taxon>Viridiplantae</taxon>
        <taxon>Streptophyta</taxon>
        <taxon>Embryophyta</taxon>
        <taxon>Tracheophyta</taxon>
        <taxon>Spermatophyta</taxon>
        <taxon>Magnoliopsida</taxon>
        <taxon>Liliopsida</taxon>
        <taxon>Asparagales</taxon>
        <taxon>Asparagaceae</taxon>
        <taxon>Asparagoideae</taxon>
        <taxon>Asparagus</taxon>
    </lineage>
</organism>
<evidence type="ECO:0000313" key="3">
    <source>
        <dbReference type="EMBL" id="ONK56221.1"/>
    </source>
</evidence>
<proteinExistence type="predicted"/>
<dbReference type="AlphaFoldDB" id="A0A5P1E0W4"/>
<reference evidence="4" key="1">
    <citation type="journal article" date="2017" name="Nat. Commun.">
        <title>The asparagus genome sheds light on the origin and evolution of a young Y chromosome.</title>
        <authorList>
            <person name="Harkess A."/>
            <person name="Zhou J."/>
            <person name="Xu C."/>
            <person name="Bowers J.E."/>
            <person name="Van der Hulst R."/>
            <person name="Ayyampalayam S."/>
            <person name="Mercati F."/>
            <person name="Riccardi P."/>
            <person name="McKain M.R."/>
            <person name="Kakrana A."/>
            <person name="Tang H."/>
            <person name="Ray J."/>
            <person name="Groenendijk J."/>
            <person name="Arikit S."/>
            <person name="Mathioni S.M."/>
            <person name="Nakano M."/>
            <person name="Shan H."/>
            <person name="Telgmann-Rauber A."/>
            <person name="Kanno A."/>
            <person name="Yue Z."/>
            <person name="Chen H."/>
            <person name="Li W."/>
            <person name="Chen Y."/>
            <person name="Xu X."/>
            <person name="Zhang Y."/>
            <person name="Luo S."/>
            <person name="Chen H."/>
            <person name="Gao J."/>
            <person name="Mao Z."/>
            <person name="Pires J.C."/>
            <person name="Luo M."/>
            <person name="Kudrna D."/>
            <person name="Wing R.A."/>
            <person name="Meyers B.C."/>
            <person name="Yi K."/>
            <person name="Kong H."/>
            <person name="Lavrijsen P."/>
            <person name="Sunseri F."/>
            <person name="Falavigna A."/>
            <person name="Ye Y."/>
            <person name="Leebens-Mack J.H."/>
            <person name="Chen G."/>
        </authorList>
    </citation>
    <scope>NUCLEOTIDE SEQUENCE [LARGE SCALE GENOMIC DNA]</scope>
    <source>
        <strain evidence="4">cv. DH0086</strain>
    </source>
</reference>
<accession>A0A5P1E0W4</accession>
<evidence type="ECO:0000313" key="4">
    <source>
        <dbReference type="Proteomes" id="UP000243459"/>
    </source>
</evidence>
<evidence type="ECO:0000259" key="2">
    <source>
        <dbReference type="Pfam" id="PF13474"/>
    </source>
</evidence>
<gene>
    <name evidence="3" type="ORF">A4U43_C10F5370</name>
</gene>
<feature type="region of interest" description="Disordered" evidence="1">
    <location>
        <begin position="16"/>
        <end position="43"/>
    </location>
</feature>
<name>A0A5P1E0W4_ASPOF</name>
<dbReference type="SUPFAM" id="SSF54427">
    <property type="entry name" value="NTF2-like"/>
    <property type="match status" value="1"/>
</dbReference>